<protein>
    <submittedName>
        <fullName evidence="2">Uncharacterized protein</fullName>
    </submittedName>
</protein>
<dbReference type="RefSeq" id="XP_064666785.1">
    <property type="nucleotide sequence ID" value="XM_064809312.1"/>
</dbReference>
<keyword evidence="3" id="KW-1185">Reference proteome</keyword>
<organism evidence="2 3">
    <name type="scientific">Canariomyces notabilis</name>
    <dbReference type="NCBI Taxonomy" id="2074819"/>
    <lineage>
        <taxon>Eukaryota</taxon>
        <taxon>Fungi</taxon>
        <taxon>Dikarya</taxon>
        <taxon>Ascomycota</taxon>
        <taxon>Pezizomycotina</taxon>
        <taxon>Sordariomycetes</taxon>
        <taxon>Sordariomycetidae</taxon>
        <taxon>Sordariales</taxon>
        <taxon>Chaetomiaceae</taxon>
        <taxon>Canariomyces</taxon>
    </lineage>
</organism>
<evidence type="ECO:0000313" key="2">
    <source>
        <dbReference type="EMBL" id="KAK4109215.1"/>
    </source>
</evidence>
<name>A0AAN6QFD0_9PEZI</name>
<dbReference type="AlphaFoldDB" id="A0AAN6QFD0"/>
<comment type="caution">
    <text evidence="2">The sequence shown here is derived from an EMBL/GenBank/DDBJ whole genome shotgun (WGS) entry which is preliminary data.</text>
</comment>
<gene>
    <name evidence="2" type="ORF">N656DRAFT_344608</name>
</gene>
<dbReference type="GeneID" id="89933435"/>
<reference evidence="2" key="1">
    <citation type="journal article" date="2023" name="Mol. Phylogenet. Evol.">
        <title>Genome-scale phylogeny and comparative genomics of the fungal order Sordariales.</title>
        <authorList>
            <person name="Hensen N."/>
            <person name="Bonometti L."/>
            <person name="Westerberg I."/>
            <person name="Brannstrom I.O."/>
            <person name="Guillou S."/>
            <person name="Cros-Aarteil S."/>
            <person name="Calhoun S."/>
            <person name="Haridas S."/>
            <person name="Kuo A."/>
            <person name="Mondo S."/>
            <person name="Pangilinan J."/>
            <person name="Riley R."/>
            <person name="LaButti K."/>
            <person name="Andreopoulos B."/>
            <person name="Lipzen A."/>
            <person name="Chen C."/>
            <person name="Yan M."/>
            <person name="Daum C."/>
            <person name="Ng V."/>
            <person name="Clum A."/>
            <person name="Steindorff A."/>
            <person name="Ohm R.A."/>
            <person name="Martin F."/>
            <person name="Silar P."/>
            <person name="Natvig D.O."/>
            <person name="Lalanne C."/>
            <person name="Gautier V."/>
            <person name="Ament-Velasquez S.L."/>
            <person name="Kruys A."/>
            <person name="Hutchinson M.I."/>
            <person name="Powell A.J."/>
            <person name="Barry K."/>
            <person name="Miller A.N."/>
            <person name="Grigoriev I.V."/>
            <person name="Debuchy R."/>
            <person name="Gladieux P."/>
            <person name="Hiltunen Thoren M."/>
            <person name="Johannesson H."/>
        </authorList>
    </citation>
    <scope>NUCLEOTIDE SEQUENCE</scope>
    <source>
        <strain evidence="2">CBS 508.74</strain>
    </source>
</reference>
<evidence type="ECO:0000313" key="3">
    <source>
        <dbReference type="Proteomes" id="UP001302812"/>
    </source>
</evidence>
<dbReference type="EMBL" id="MU853357">
    <property type="protein sequence ID" value="KAK4109215.1"/>
    <property type="molecule type" value="Genomic_DNA"/>
</dbReference>
<sequence length="201" mass="22022">MSSGFWYCPWQNRISQAVSHTPSFPPTNSFSNPICLAIGKAKAAAPGRSHHRFGGYIGLLDSALPSLFAVAGASPRNRSQSGQAGYQHPPPQLRWHSVRLWPKEFCGPHTETLWIRQARGGPLVSPHVLKSIPAAFFRLVRTRMPCKLHGGTRGRGTYQAGMESNPTDEMRHPGSQNGEGWMKPSGRWVAPKGGSSMSRPE</sequence>
<reference evidence="2" key="2">
    <citation type="submission" date="2023-05" db="EMBL/GenBank/DDBJ databases">
        <authorList>
            <consortium name="Lawrence Berkeley National Laboratory"/>
            <person name="Steindorff A."/>
            <person name="Hensen N."/>
            <person name="Bonometti L."/>
            <person name="Westerberg I."/>
            <person name="Brannstrom I.O."/>
            <person name="Guillou S."/>
            <person name="Cros-Aarteil S."/>
            <person name="Calhoun S."/>
            <person name="Haridas S."/>
            <person name="Kuo A."/>
            <person name="Mondo S."/>
            <person name="Pangilinan J."/>
            <person name="Riley R."/>
            <person name="Labutti K."/>
            <person name="Andreopoulos B."/>
            <person name="Lipzen A."/>
            <person name="Chen C."/>
            <person name="Yanf M."/>
            <person name="Daum C."/>
            <person name="Ng V."/>
            <person name="Clum A."/>
            <person name="Ohm R."/>
            <person name="Martin F."/>
            <person name="Silar P."/>
            <person name="Natvig D."/>
            <person name="Lalanne C."/>
            <person name="Gautier V."/>
            <person name="Ament-Velasquez S.L."/>
            <person name="Kruys A."/>
            <person name="Hutchinson M.I."/>
            <person name="Powell A.J."/>
            <person name="Barry K."/>
            <person name="Miller A.N."/>
            <person name="Grigoriev I.V."/>
            <person name="Debuchy R."/>
            <person name="Gladieux P."/>
            <person name="Thoren M.H."/>
            <person name="Johannesson H."/>
        </authorList>
    </citation>
    <scope>NUCLEOTIDE SEQUENCE</scope>
    <source>
        <strain evidence="2">CBS 508.74</strain>
    </source>
</reference>
<evidence type="ECO:0000256" key="1">
    <source>
        <dbReference type="SAM" id="MobiDB-lite"/>
    </source>
</evidence>
<accession>A0AAN6QFD0</accession>
<feature type="region of interest" description="Disordered" evidence="1">
    <location>
        <begin position="148"/>
        <end position="201"/>
    </location>
</feature>
<proteinExistence type="predicted"/>
<dbReference type="Proteomes" id="UP001302812">
    <property type="component" value="Unassembled WGS sequence"/>
</dbReference>